<organism evidence="1 2">
    <name type="scientific">Actibacterium naphthalenivorans</name>
    <dbReference type="NCBI Taxonomy" id="1614693"/>
    <lineage>
        <taxon>Bacteria</taxon>
        <taxon>Pseudomonadati</taxon>
        <taxon>Pseudomonadota</taxon>
        <taxon>Alphaproteobacteria</taxon>
        <taxon>Rhodobacterales</taxon>
        <taxon>Roseobacteraceae</taxon>
        <taxon>Actibacterium</taxon>
    </lineage>
</organism>
<comment type="caution">
    <text evidence="1">The sequence shown here is derived from an EMBL/GenBank/DDBJ whole genome shotgun (WGS) entry which is preliminary data.</text>
</comment>
<proteinExistence type="predicted"/>
<dbReference type="RefSeq" id="WP_157445625.1">
    <property type="nucleotide sequence ID" value="NZ_JACIEQ010000001.1"/>
</dbReference>
<accession>A0A840CG03</accession>
<gene>
    <name evidence="1" type="ORF">GGR17_001517</name>
</gene>
<evidence type="ECO:0000313" key="1">
    <source>
        <dbReference type="EMBL" id="MBB4021726.1"/>
    </source>
</evidence>
<dbReference type="AlphaFoldDB" id="A0A840CG03"/>
<keyword evidence="2" id="KW-1185">Reference proteome</keyword>
<protein>
    <submittedName>
        <fullName evidence="1">Uncharacterized protein</fullName>
    </submittedName>
</protein>
<sequence>MQNWTCAGPSVVYPARLNDIPLSKTFYDDAHKGEKSARMLKLAGRIAASNADIAVISAETFEHADPADVKSAIKTYLPTYGNNVRVIAYVRPHADRLVSAYAERLKQGFFTGSLDELHERTKSAGNFQYYPRFSKWREAFGPAFELRLMSRDRLYQQDVVQDFLSFVLGHTDFTMNGDQGSNESLSLEDLAMLREFHLLVRNMKMHKKLIPARKAVGWNFAKLLTEMPRKESTRLRLHRALVPDVIETYREDAAQMDSAFFEGTPLSDALLEAGAKAVDEPQSFNAEDHFSKDDLRYIRGWSNLIADMLKLSPEGIPAHFRAAQATKLATKRKQLAGGMAK</sequence>
<dbReference type="Proteomes" id="UP000585681">
    <property type="component" value="Unassembled WGS sequence"/>
</dbReference>
<name>A0A840CG03_9RHOB</name>
<dbReference type="EMBL" id="JACIEQ010000001">
    <property type="protein sequence ID" value="MBB4021726.1"/>
    <property type="molecule type" value="Genomic_DNA"/>
</dbReference>
<reference evidence="1" key="1">
    <citation type="submission" date="2020-08" db="EMBL/GenBank/DDBJ databases">
        <title>Genomic Encyclopedia of Type Strains, Phase IV (KMG-IV): sequencing the most valuable type-strain genomes for metagenomic binning, comparative biology and taxonomic classification.</title>
        <authorList>
            <person name="Goeker M."/>
        </authorList>
    </citation>
    <scope>NUCLEOTIDE SEQUENCE [LARGE SCALE GENOMIC DNA]</scope>
    <source>
        <strain evidence="1">DSM 105040</strain>
    </source>
</reference>
<evidence type="ECO:0000313" key="2">
    <source>
        <dbReference type="Proteomes" id="UP000585681"/>
    </source>
</evidence>